<gene>
    <name evidence="2" type="ORF">DFH08DRAFT_1075601</name>
</gene>
<dbReference type="InterPro" id="IPR000008">
    <property type="entry name" value="C2_dom"/>
</dbReference>
<reference evidence="2" key="1">
    <citation type="submission" date="2023-03" db="EMBL/GenBank/DDBJ databases">
        <title>Massive genome expansion in bonnet fungi (Mycena s.s.) driven by repeated elements and novel gene families across ecological guilds.</title>
        <authorList>
            <consortium name="Lawrence Berkeley National Laboratory"/>
            <person name="Harder C.B."/>
            <person name="Miyauchi S."/>
            <person name="Viragh M."/>
            <person name="Kuo A."/>
            <person name="Thoen E."/>
            <person name="Andreopoulos B."/>
            <person name="Lu D."/>
            <person name="Skrede I."/>
            <person name="Drula E."/>
            <person name="Henrissat B."/>
            <person name="Morin E."/>
            <person name="Kohler A."/>
            <person name="Barry K."/>
            <person name="LaButti K."/>
            <person name="Morin E."/>
            <person name="Salamov A."/>
            <person name="Lipzen A."/>
            <person name="Mereny Z."/>
            <person name="Hegedus B."/>
            <person name="Baldrian P."/>
            <person name="Stursova M."/>
            <person name="Weitz H."/>
            <person name="Taylor A."/>
            <person name="Grigoriev I.V."/>
            <person name="Nagy L.G."/>
            <person name="Martin F."/>
            <person name="Kauserud H."/>
        </authorList>
    </citation>
    <scope>NUCLEOTIDE SEQUENCE</scope>
    <source>
        <strain evidence="2">CBHHK002</strain>
    </source>
</reference>
<evidence type="ECO:0000313" key="3">
    <source>
        <dbReference type="Proteomes" id="UP001218218"/>
    </source>
</evidence>
<accession>A0AAD7F0F6</accession>
<organism evidence="2 3">
    <name type="scientific">Mycena albidolilacea</name>
    <dbReference type="NCBI Taxonomy" id="1033008"/>
    <lineage>
        <taxon>Eukaryota</taxon>
        <taxon>Fungi</taxon>
        <taxon>Dikarya</taxon>
        <taxon>Basidiomycota</taxon>
        <taxon>Agaricomycotina</taxon>
        <taxon>Agaricomycetes</taxon>
        <taxon>Agaricomycetidae</taxon>
        <taxon>Agaricales</taxon>
        <taxon>Marasmiineae</taxon>
        <taxon>Mycenaceae</taxon>
        <taxon>Mycena</taxon>
    </lineage>
</organism>
<dbReference type="Proteomes" id="UP001218218">
    <property type="component" value="Unassembled WGS sequence"/>
</dbReference>
<dbReference type="PROSITE" id="PS50004">
    <property type="entry name" value="C2"/>
    <property type="match status" value="1"/>
</dbReference>
<dbReference type="InterPro" id="IPR035892">
    <property type="entry name" value="C2_domain_sf"/>
</dbReference>
<proteinExistence type="predicted"/>
<protein>
    <recommendedName>
        <fullName evidence="1">C2 domain-containing protein</fullName>
    </recommendedName>
</protein>
<dbReference type="AlphaFoldDB" id="A0AAD7F0F6"/>
<name>A0AAD7F0F6_9AGAR</name>
<keyword evidence="3" id="KW-1185">Reference proteome</keyword>
<comment type="caution">
    <text evidence="2">The sequence shown here is derived from an EMBL/GenBank/DDBJ whole genome shotgun (WGS) entry which is preliminary data.</text>
</comment>
<feature type="domain" description="C2" evidence="1">
    <location>
        <begin position="1"/>
        <end position="106"/>
    </location>
</feature>
<sequence length="286" mass="31319">MSSNYTLIVQSTEGISWKPGLLRQNPKFYVVVQLNGIEIHRPHAVRGQPAPKWDCICPILAHSSSSLSLQLLRRSRLRDDTCVGVAETRIGALADLCTSENDANAVKLQLMGVKGELTGSPVGTLVVCLRGRQPAAFGIQRDMENVQYPTTLTLPPAYVGSGFAAFSNEDGDVSTHAIEKAAPTSNDIQSALQSVTSKLEILVSLGDQIASIHSYANIVWKVLTSVHKTFKRQQQQHKKLCQLVQTVDEVYSFVCDIDSLPEKIKSVEDKAQSVRCLSKNTPFTDL</sequence>
<dbReference type="EMBL" id="JARIHO010000007">
    <property type="protein sequence ID" value="KAJ7358617.1"/>
    <property type="molecule type" value="Genomic_DNA"/>
</dbReference>
<dbReference type="Gene3D" id="2.60.40.150">
    <property type="entry name" value="C2 domain"/>
    <property type="match status" value="1"/>
</dbReference>
<evidence type="ECO:0000313" key="2">
    <source>
        <dbReference type="EMBL" id="KAJ7358617.1"/>
    </source>
</evidence>
<evidence type="ECO:0000259" key="1">
    <source>
        <dbReference type="PROSITE" id="PS50004"/>
    </source>
</evidence>
<dbReference type="SUPFAM" id="SSF49562">
    <property type="entry name" value="C2 domain (Calcium/lipid-binding domain, CaLB)"/>
    <property type="match status" value="1"/>
</dbReference>